<dbReference type="EMBL" id="JBHTLT010000117">
    <property type="protein sequence ID" value="MFD1206231.1"/>
    <property type="molecule type" value="Genomic_DNA"/>
</dbReference>
<dbReference type="Proteomes" id="UP001597231">
    <property type="component" value="Unassembled WGS sequence"/>
</dbReference>
<dbReference type="PANTHER" id="PTHR43309">
    <property type="entry name" value="5-OXOPROLINASE SUBUNIT C"/>
    <property type="match status" value="1"/>
</dbReference>
<evidence type="ECO:0000256" key="3">
    <source>
        <dbReference type="ARBA" id="ARBA00022840"/>
    </source>
</evidence>
<dbReference type="InterPro" id="IPR003778">
    <property type="entry name" value="CT_A_B"/>
</dbReference>
<name>A0ABW3TZG6_9BACL</name>
<reference evidence="6" key="1">
    <citation type="journal article" date="2019" name="Int. J. Syst. Evol. Microbiol.">
        <title>The Global Catalogue of Microorganisms (GCM) 10K type strain sequencing project: providing services to taxonomists for standard genome sequencing and annotation.</title>
        <authorList>
            <consortium name="The Broad Institute Genomics Platform"/>
            <consortium name="The Broad Institute Genome Sequencing Center for Infectious Disease"/>
            <person name="Wu L."/>
            <person name="Ma J."/>
        </authorList>
    </citation>
    <scope>NUCLEOTIDE SEQUENCE [LARGE SCALE GENOMIC DNA]</scope>
    <source>
        <strain evidence="6">CCUG 53915</strain>
    </source>
</reference>
<comment type="caution">
    <text evidence="5">The sequence shown here is derived from an EMBL/GenBank/DDBJ whole genome shotgun (WGS) entry which is preliminary data.</text>
</comment>
<dbReference type="RefSeq" id="WP_381481685.1">
    <property type="nucleotide sequence ID" value="NZ_JBHTLT010000117.1"/>
</dbReference>
<keyword evidence="1" id="KW-0547">Nucleotide-binding</keyword>
<accession>A0ABW3TZG6</accession>
<evidence type="ECO:0000256" key="2">
    <source>
        <dbReference type="ARBA" id="ARBA00022801"/>
    </source>
</evidence>
<dbReference type="SMART" id="SM00797">
    <property type="entry name" value="AHS2"/>
    <property type="match status" value="1"/>
</dbReference>
<feature type="domain" description="Carboxyltransferase" evidence="4">
    <location>
        <begin position="23"/>
        <end position="317"/>
    </location>
</feature>
<dbReference type="Gene3D" id="2.40.100.10">
    <property type="entry name" value="Cyclophilin-like"/>
    <property type="match status" value="1"/>
</dbReference>
<evidence type="ECO:0000313" key="5">
    <source>
        <dbReference type="EMBL" id="MFD1206231.1"/>
    </source>
</evidence>
<dbReference type="Pfam" id="PF02626">
    <property type="entry name" value="CT_A_B"/>
    <property type="match status" value="1"/>
</dbReference>
<dbReference type="PANTHER" id="PTHR43309:SF5">
    <property type="entry name" value="5-OXOPROLINASE SUBUNIT C"/>
    <property type="match status" value="1"/>
</dbReference>
<keyword evidence="2" id="KW-0378">Hydrolase</keyword>
<sequence>MITLLNSGVYSSIQDNGRWGFQQYGMIVSGAMDRNALKIGNLLVGNEQDEAGIEITYGLTTIQFESDRLVAITGADASPLLNGKTAPMWRPFSVKAGDQLQFQGALSGVRSYVVCAGGFDIPIVLNSKSTYEKAKIGGYYGRPLKSGDTVALLPMNEWQHQLFSKLHERKQHLEWSVNFGDFCCFRKQNTLHVIPTGQHYLFDEESISYFENAIFTVSNHADRMGCHLQSKKPLQLSNQRELLSEAIAFGTIQVPPSGMPMILLADRQTTGGYPKIGQVMSADFSVLAQMKPTDQIQFRYIDVEQAEQALLKQYKAFQQIKQAIAYKLKQI</sequence>
<keyword evidence="3" id="KW-0067">ATP-binding</keyword>
<organism evidence="5 6">
    <name type="scientific">Sporosarcina contaminans</name>
    <dbReference type="NCBI Taxonomy" id="633403"/>
    <lineage>
        <taxon>Bacteria</taxon>
        <taxon>Bacillati</taxon>
        <taxon>Bacillota</taxon>
        <taxon>Bacilli</taxon>
        <taxon>Bacillales</taxon>
        <taxon>Caryophanaceae</taxon>
        <taxon>Sporosarcina</taxon>
    </lineage>
</organism>
<evidence type="ECO:0000256" key="1">
    <source>
        <dbReference type="ARBA" id="ARBA00022741"/>
    </source>
</evidence>
<gene>
    <name evidence="5" type="ORF">ACFQ38_14120</name>
</gene>
<dbReference type="InterPro" id="IPR052708">
    <property type="entry name" value="PxpC"/>
</dbReference>
<evidence type="ECO:0000313" key="6">
    <source>
        <dbReference type="Proteomes" id="UP001597231"/>
    </source>
</evidence>
<protein>
    <submittedName>
        <fullName evidence="5">Biotin-dependent carboxyltransferase family protein</fullName>
    </submittedName>
</protein>
<dbReference type="NCBIfam" id="TIGR00724">
    <property type="entry name" value="urea_amlyse_rel"/>
    <property type="match status" value="1"/>
</dbReference>
<evidence type="ECO:0000259" key="4">
    <source>
        <dbReference type="SMART" id="SM00797"/>
    </source>
</evidence>
<keyword evidence="6" id="KW-1185">Reference proteome</keyword>
<proteinExistence type="predicted"/>
<dbReference type="SUPFAM" id="SSF50891">
    <property type="entry name" value="Cyclophilin-like"/>
    <property type="match status" value="1"/>
</dbReference>
<dbReference type="InterPro" id="IPR029000">
    <property type="entry name" value="Cyclophilin-like_dom_sf"/>
</dbReference>